<comment type="caution">
    <text evidence="2">The sequence shown here is derived from an EMBL/GenBank/DDBJ whole genome shotgun (WGS) entry which is preliminary data.</text>
</comment>
<accession>A0A0V1LRQ3</accession>
<organism evidence="2 3">
    <name type="scientific">Trichinella nativa</name>
    <dbReference type="NCBI Taxonomy" id="6335"/>
    <lineage>
        <taxon>Eukaryota</taxon>
        <taxon>Metazoa</taxon>
        <taxon>Ecdysozoa</taxon>
        <taxon>Nematoda</taxon>
        <taxon>Enoplea</taxon>
        <taxon>Dorylaimia</taxon>
        <taxon>Trichinellida</taxon>
        <taxon>Trichinellidae</taxon>
        <taxon>Trichinella</taxon>
    </lineage>
</organism>
<dbReference type="OrthoDB" id="5918269at2759"/>
<feature type="compositionally biased region" description="Basic and acidic residues" evidence="1">
    <location>
        <begin position="75"/>
        <end position="87"/>
    </location>
</feature>
<evidence type="ECO:0000313" key="2">
    <source>
        <dbReference type="EMBL" id="KRZ62181.1"/>
    </source>
</evidence>
<name>A0A0V1LRQ3_9BILA</name>
<gene>
    <name evidence="2" type="ORF">T02_3548</name>
</gene>
<feature type="region of interest" description="Disordered" evidence="1">
    <location>
        <begin position="54"/>
        <end position="87"/>
    </location>
</feature>
<dbReference type="Proteomes" id="UP000054721">
    <property type="component" value="Unassembled WGS sequence"/>
</dbReference>
<proteinExistence type="predicted"/>
<evidence type="ECO:0000256" key="1">
    <source>
        <dbReference type="SAM" id="MobiDB-lite"/>
    </source>
</evidence>
<dbReference type="AlphaFoldDB" id="A0A0V1LRQ3"/>
<keyword evidence="3" id="KW-1185">Reference proteome</keyword>
<dbReference type="EMBL" id="JYDW01000011">
    <property type="protein sequence ID" value="KRZ62181.1"/>
    <property type="molecule type" value="Genomic_DNA"/>
</dbReference>
<reference evidence="2 3" key="1">
    <citation type="submission" date="2015-05" db="EMBL/GenBank/DDBJ databases">
        <title>Evolution of Trichinella species and genotypes.</title>
        <authorList>
            <person name="Korhonen P.K."/>
            <person name="Edoardo P."/>
            <person name="Giuseppe L.R."/>
            <person name="Gasser R.B."/>
        </authorList>
    </citation>
    <scope>NUCLEOTIDE SEQUENCE [LARGE SCALE GENOMIC DNA]</scope>
    <source>
        <strain evidence="2">ISS10</strain>
    </source>
</reference>
<protein>
    <submittedName>
        <fullName evidence="2">Uncharacterized protein</fullName>
    </submittedName>
</protein>
<evidence type="ECO:0000313" key="3">
    <source>
        <dbReference type="Proteomes" id="UP000054721"/>
    </source>
</evidence>
<sequence>MPAVLLMFGQIYNAMELYAILTVTDVPPWQPRNPFLCENEGTLTHMVLFQHDTDTERDEASQSGNRINEDDVGEADIHDRVRQIKNK</sequence>